<keyword evidence="1" id="KW-1133">Transmembrane helix</keyword>
<evidence type="ECO:0000256" key="1">
    <source>
        <dbReference type="SAM" id="Phobius"/>
    </source>
</evidence>
<dbReference type="InterPro" id="IPR006976">
    <property type="entry name" value="VanZ-like"/>
</dbReference>
<proteinExistence type="predicted"/>
<evidence type="ECO:0000313" key="3">
    <source>
        <dbReference type="EMBL" id="GED28606.1"/>
    </source>
</evidence>
<dbReference type="AlphaFoldDB" id="A0A3M8AF21"/>
<keyword evidence="6" id="KW-1185">Reference proteome</keyword>
<dbReference type="Proteomes" id="UP000276178">
    <property type="component" value="Unassembled WGS sequence"/>
</dbReference>
<dbReference type="Proteomes" id="UP000317180">
    <property type="component" value="Unassembled WGS sequence"/>
</dbReference>
<dbReference type="Pfam" id="PF04892">
    <property type="entry name" value="VanZ"/>
    <property type="match status" value="1"/>
</dbReference>
<feature type="transmembrane region" description="Helical" evidence="1">
    <location>
        <begin position="140"/>
        <end position="158"/>
    </location>
</feature>
<reference evidence="3 6" key="2">
    <citation type="submission" date="2019-06" db="EMBL/GenBank/DDBJ databases">
        <title>Whole genome shotgun sequence of Brevibacillus agri NBRC 15538.</title>
        <authorList>
            <person name="Hosoyama A."/>
            <person name="Uohara A."/>
            <person name="Ohji S."/>
            <person name="Ichikawa N."/>
        </authorList>
    </citation>
    <scope>NUCLEOTIDE SEQUENCE [LARGE SCALE GENOMIC DNA]</scope>
    <source>
        <strain evidence="3 6">NBRC 15538</strain>
    </source>
</reference>
<dbReference type="OrthoDB" id="291892at2"/>
<dbReference type="PIRSF" id="PIRSF019083">
    <property type="entry name" value="UCP019083_VanZ"/>
    <property type="match status" value="1"/>
</dbReference>
<dbReference type="NCBIfam" id="NF037970">
    <property type="entry name" value="vanZ_1"/>
    <property type="match status" value="1"/>
</dbReference>
<dbReference type="EMBL" id="BJOD01000082">
    <property type="protein sequence ID" value="GED28606.1"/>
    <property type="molecule type" value="Genomic_DNA"/>
</dbReference>
<sequence length="168" mass="19443">MRRYRKLLDYLLLTAILVGLFLSSSQPYYKQDLRGTISKVVDEKSWNERMEGITIPYAGREISVENKGAAGFIEFFLRKGTHFTVFALLAFSFYRVFSHRLAFAVALPWSAFCSLLAAVLDEWHQTFTPDRTGMVNDVLLDLSGSVTMLLIILLNYMYSRRAYHYKMK</sequence>
<keyword evidence="1" id="KW-0812">Transmembrane</keyword>
<evidence type="ECO:0000313" key="6">
    <source>
        <dbReference type="Proteomes" id="UP000317180"/>
    </source>
</evidence>
<feature type="transmembrane region" description="Helical" evidence="1">
    <location>
        <begin position="101"/>
        <end position="120"/>
    </location>
</feature>
<evidence type="ECO:0000259" key="2">
    <source>
        <dbReference type="Pfam" id="PF04892"/>
    </source>
</evidence>
<dbReference type="EMBL" id="RHHN01000079">
    <property type="protein sequence ID" value="RNB49762.1"/>
    <property type="molecule type" value="Genomic_DNA"/>
</dbReference>
<evidence type="ECO:0000313" key="4">
    <source>
        <dbReference type="EMBL" id="RNB49762.1"/>
    </source>
</evidence>
<feature type="transmembrane region" description="Helical" evidence="1">
    <location>
        <begin position="75"/>
        <end position="94"/>
    </location>
</feature>
<organism evidence="4 5">
    <name type="scientific">Brevibacillus agri</name>
    <dbReference type="NCBI Taxonomy" id="51101"/>
    <lineage>
        <taxon>Bacteria</taxon>
        <taxon>Bacillati</taxon>
        <taxon>Bacillota</taxon>
        <taxon>Bacilli</taxon>
        <taxon>Bacillales</taxon>
        <taxon>Paenibacillaceae</taxon>
        <taxon>Brevibacillus</taxon>
    </lineage>
</organism>
<name>A0A3M8AF21_9BACL</name>
<gene>
    <name evidence="3" type="ORF">BAG01nite_47080</name>
    <name evidence="4" type="ORF">EB820_22750</name>
</gene>
<evidence type="ECO:0000313" key="5">
    <source>
        <dbReference type="Proteomes" id="UP000276178"/>
    </source>
</evidence>
<protein>
    <submittedName>
        <fullName evidence="4">VanZ family protein</fullName>
    </submittedName>
</protein>
<keyword evidence="1" id="KW-0472">Membrane</keyword>
<feature type="domain" description="VanZ-like" evidence="2">
    <location>
        <begin position="11"/>
        <end position="154"/>
    </location>
</feature>
<accession>A0A3M8AF21</accession>
<dbReference type="InterPro" id="IPR016747">
    <property type="entry name" value="Phosphotransbutyrylase"/>
</dbReference>
<reference evidence="4 5" key="1">
    <citation type="submission" date="2018-10" db="EMBL/GenBank/DDBJ databases">
        <title>Phylogenomics of Brevibacillus.</title>
        <authorList>
            <person name="Dunlap C."/>
        </authorList>
    </citation>
    <scope>NUCLEOTIDE SEQUENCE [LARGE SCALE GENOMIC DNA]</scope>
    <source>
        <strain evidence="4 5">NRRL NRS 1219</strain>
    </source>
</reference>
<comment type="caution">
    <text evidence="4">The sequence shown here is derived from an EMBL/GenBank/DDBJ whole genome shotgun (WGS) entry which is preliminary data.</text>
</comment>